<gene>
    <name evidence="11" type="primary">psaL</name>
    <name evidence="13" type="ORF">BJP34_16965</name>
</gene>
<dbReference type="Gene3D" id="1.20.1240.10">
    <property type="entry name" value="Photosystem I PsaL, reaction centre subunit XI"/>
    <property type="match status" value="1"/>
</dbReference>
<dbReference type="KEGG" id="mpro:BJP34_16965"/>
<dbReference type="InterPro" id="IPR022980">
    <property type="entry name" value="PSI_suXI"/>
</dbReference>
<evidence type="ECO:0000256" key="10">
    <source>
        <dbReference type="ARBA" id="ARBA00033437"/>
    </source>
</evidence>
<organism evidence="13 14">
    <name type="scientific">Moorena producens PAL-8-15-08-1</name>
    <dbReference type="NCBI Taxonomy" id="1458985"/>
    <lineage>
        <taxon>Bacteria</taxon>
        <taxon>Bacillati</taxon>
        <taxon>Cyanobacteriota</taxon>
        <taxon>Cyanophyceae</taxon>
        <taxon>Coleofasciculales</taxon>
        <taxon>Coleofasciculaceae</taxon>
        <taxon>Moorena</taxon>
    </lineage>
</organism>
<keyword evidence="8 11" id="KW-0472">Membrane</keyword>
<dbReference type="Pfam" id="PF02605">
    <property type="entry name" value="PsaL"/>
    <property type="match status" value="1"/>
</dbReference>
<dbReference type="InterPro" id="IPR036592">
    <property type="entry name" value="PSI_PsaL_sf"/>
</dbReference>
<evidence type="ECO:0000313" key="14">
    <source>
        <dbReference type="Proteomes" id="UP000177870"/>
    </source>
</evidence>
<comment type="subcellular location">
    <subcellularLocation>
        <location evidence="11">Cellular thylakoid membrane</location>
        <topology evidence="11">Multi-pass membrane protein</topology>
    </subcellularLocation>
    <subcellularLocation>
        <location evidence="1">Membrane</location>
        <topology evidence="1">Multi-pass membrane protein</topology>
    </subcellularLocation>
</comment>
<evidence type="ECO:0000256" key="5">
    <source>
        <dbReference type="ARBA" id="ARBA00022692"/>
    </source>
</evidence>
<dbReference type="STRING" id="1458985.BJP34_16965"/>
<comment type="similarity">
    <text evidence="2 11">Belongs to the PsaL family.</text>
</comment>
<dbReference type="HAMAP" id="MF_00447">
    <property type="entry name" value="PSI_PsaL"/>
    <property type="match status" value="1"/>
</dbReference>
<name>A0A1D8TTE3_9CYAN</name>
<evidence type="ECO:0000256" key="1">
    <source>
        <dbReference type="ARBA" id="ARBA00004141"/>
    </source>
</evidence>
<dbReference type="PANTHER" id="PTHR34803">
    <property type="entry name" value="PHOTOSYSTEM I REACTION CENTER SUBUNIT XI, CHLOROPLASTIC"/>
    <property type="match status" value="1"/>
</dbReference>
<feature type="transmembrane region" description="Helical" evidence="11">
    <location>
        <begin position="77"/>
        <end position="99"/>
    </location>
</feature>
<evidence type="ECO:0000256" key="2">
    <source>
        <dbReference type="ARBA" id="ARBA00008820"/>
    </source>
</evidence>
<dbReference type="GO" id="GO:0031676">
    <property type="term" value="C:plasma membrane-derived thylakoid membrane"/>
    <property type="evidence" value="ECO:0007669"/>
    <property type="project" value="UniProtKB-SubCell"/>
</dbReference>
<keyword evidence="6 11" id="KW-0603">Photosystem I</keyword>
<dbReference type="EMBL" id="CP017599">
    <property type="protein sequence ID" value="AOX00910.1"/>
    <property type="molecule type" value="Genomic_DNA"/>
</dbReference>
<proteinExistence type="inferred from homology"/>
<protein>
    <recommendedName>
        <fullName evidence="3 11">Photosystem I reaction center subunit XI</fullName>
    </recommendedName>
    <alternativeName>
        <fullName evidence="9 11">PSI subunit V</fullName>
    </alternativeName>
    <alternativeName>
        <fullName evidence="10 11">PSI-L</fullName>
    </alternativeName>
</protein>
<accession>A0A1D8TTE3</accession>
<evidence type="ECO:0000256" key="7">
    <source>
        <dbReference type="ARBA" id="ARBA00022989"/>
    </source>
</evidence>
<evidence type="ECO:0000256" key="4">
    <source>
        <dbReference type="ARBA" id="ARBA00022531"/>
    </source>
</evidence>
<dbReference type="InterPro" id="IPR003757">
    <property type="entry name" value="PSI_PsaL"/>
</dbReference>
<feature type="domain" description="Photosystem I PsaL reaction centre subunit XI" evidence="12">
    <location>
        <begin position="5"/>
        <end position="148"/>
    </location>
</feature>
<keyword evidence="4 11" id="KW-0602">Photosynthesis</keyword>
<dbReference type="PANTHER" id="PTHR34803:SF2">
    <property type="entry name" value="PHOTOSYSTEM I REACTION CENTER SUBUNIT XI, CHLOROPLASTIC"/>
    <property type="match status" value="1"/>
</dbReference>
<evidence type="ECO:0000256" key="3">
    <source>
        <dbReference type="ARBA" id="ARBA00019514"/>
    </source>
</evidence>
<evidence type="ECO:0000313" key="13">
    <source>
        <dbReference type="EMBL" id="AOX00910.1"/>
    </source>
</evidence>
<dbReference type="SUPFAM" id="SSF81568">
    <property type="entry name" value="Photosystem I reaction center subunit XI, PsaL"/>
    <property type="match status" value="1"/>
</dbReference>
<keyword evidence="5 11" id="KW-0812">Transmembrane</keyword>
<dbReference type="NCBIfam" id="NF001930">
    <property type="entry name" value="PRK00704.2-1"/>
    <property type="match status" value="1"/>
</dbReference>
<keyword evidence="11" id="KW-0793">Thylakoid</keyword>
<evidence type="ECO:0000256" key="11">
    <source>
        <dbReference type="HAMAP-Rule" id="MF_00447"/>
    </source>
</evidence>
<dbReference type="GO" id="GO:0015979">
    <property type="term" value="P:photosynthesis"/>
    <property type="evidence" value="ECO:0007669"/>
    <property type="project" value="UniProtKB-UniRule"/>
</dbReference>
<dbReference type="AlphaFoldDB" id="A0A1D8TTE3"/>
<dbReference type="GO" id="GO:0009538">
    <property type="term" value="C:photosystem I reaction center"/>
    <property type="evidence" value="ECO:0007669"/>
    <property type="project" value="InterPro"/>
</dbReference>
<evidence type="ECO:0000256" key="9">
    <source>
        <dbReference type="ARBA" id="ARBA00032768"/>
    </source>
</evidence>
<sequence length="163" mass="16883">MTMDVIDHGGDPQVGNLATPINSSAFTKAFINNLPAYRKGLSANRRGLEVGMAHGYFLYGPFALLGPLRGTDYASTAGLLATVGLVALLTVALSIYGAAGSGKPKATLTTPNPPEDLGTKEGWSEFASGFLLGACGGAFFAYFLCQTPHLAPLQKIASGVWSS</sequence>
<evidence type="ECO:0000259" key="12">
    <source>
        <dbReference type="Pfam" id="PF02605"/>
    </source>
</evidence>
<dbReference type="OrthoDB" id="464381at2"/>
<reference evidence="14" key="1">
    <citation type="submission" date="2016-10" db="EMBL/GenBank/DDBJ databases">
        <title>Comparative genomics uncovers the prolific and rare metabolic potential of the cyanobacterial genus Moorea.</title>
        <authorList>
            <person name="Leao T."/>
            <person name="Castelao G."/>
            <person name="Korobeynikov A."/>
            <person name="Monroe E.A."/>
            <person name="Podell S."/>
            <person name="Glukhov E."/>
            <person name="Allen E."/>
            <person name="Gerwick W.H."/>
            <person name="Gerwick L."/>
        </authorList>
    </citation>
    <scope>NUCLEOTIDE SEQUENCE [LARGE SCALE GENOMIC DNA]</scope>
    <source>
        <strain evidence="14">PAL-8-15-08-1</strain>
    </source>
</reference>
<feature type="transmembrane region" description="Helical" evidence="11">
    <location>
        <begin position="126"/>
        <end position="145"/>
    </location>
</feature>
<keyword evidence="7 11" id="KW-1133">Transmembrane helix</keyword>
<evidence type="ECO:0000256" key="8">
    <source>
        <dbReference type="ARBA" id="ARBA00023136"/>
    </source>
</evidence>
<dbReference type="Proteomes" id="UP000177870">
    <property type="component" value="Chromosome"/>
</dbReference>
<evidence type="ECO:0000256" key="6">
    <source>
        <dbReference type="ARBA" id="ARBA00022836"/>
    </source>
</evidence>